<keyword evidence="3" id="KW-1185">Reference proteome</keyword>
<sequence length="357" mass="39957">MPPRGSAGAPSFDPNLDVRSIIGFFEDLEYCFAQAGVSSPREKKDHAVRYAPDTEKTIWRSYPEFKDPMKSWQDFKDTVLAEYIGDGGKMLFTLRDLDMLVIMTAKNGVHSIKEFNEYSRKFRDIATFLVSGGYLREDDRDYCFLQGLQDSFRAHVLERLKITHPEVLAPRQQYSIMQVTEAARHILEATVPSSFNHHRLTLPAASASPSTSATAPLPVKSELAEVTEALKAMASAFAQFQRAQLAAVSQPPVALGPSARQLPPHMSATQNVVPPAQGPRMCFYCGELTHPIRRCPHVEEDIQAGLVARNEQSEVVLTNGSYVPSTVQGATLRERVHEYYRQHPEVRSTQAAPQFFF</sequence>
<reference evidence="2" key="1">
    <citation type="journal article" date="2018" name="Genome Biol. Evol.">
        <title>Genomics and development of Lentinus tigrinus, a white-rot wood-decaying mushroom with dimorphic fruiting bodies.</title>
        <authorList>
            <person name="Wu B."/>
            <person name="Xu Z."/>
            <person name="Knudson A."/>
            <person name="Carlson A."/>
            <person name="Chen N."/>
            <person name="Kovaka S."/>
            <person name="LaButti K."/>
            <person name="Lipzen A."/>
            <person name="Pennachio C."/>
            <person name="Riley R."/>
            <person name="Schakwitz W."/>
            <person name="Umezawa K."/>
            <person name="Ohm R.A."/>
            <person name="Grigoriev I.V."/>
            <person name="Nagy L.G."/>
            <person name="Gibbons J."/>
            <person name="Hibbett D."/>
        </authorList>
    </citation>
    <scope>NUCLEOTIDE SEQUENCE [LARGE SCALE GENOMIC DNA]</scope>
    <source>
        <strain evidence="2">ALCF2SS1-6</strain>
    </source>
</reference>
<dbReference type="SUPFAM" id="SSF57756">
    <property type="entry name" value="Retrovirus zinc finger-like domains"/>
    <property type="match status" value="1"/>
</dbReference>
<keyword evidence="1" id="KW-0507">mRNA processing</keyword>
<dbReference type="AlphaFoldDB" id="A0A5C2S128"/>
<name>A0A5C2S128_9APHY</name>
<organism evidence="2 3">
    <name type="scientific">Lentinus tigrinus ALCF2SS1-6</name>
    <dbReference type="NCBI Taxonomy" id="1328759"/>
    <lineage>
        <taxon>Eukaryota</taxon>
        <taxon>Fungi</taxon>
        <taxon>Dikarya</taxon>
        <taxon>Basidiomycota</taxon>
        <taxon>Agaricomycotina</taxon>
        <taxon>Agaricomycetes</taxon>
        <taxon>Polyporales</taxon>
        <taxon>Polyporaceae</taxon>
        <taxon>Lentinus</taxon>
    </lineage>
</organism>
<dbReference type="Proteomes" id="UP000313359">
    <property type="component" value="Unassembled WGS sequence"/>
</dbReference>
<accession>A0A5C2S128</accession>
<evidence type="ECO:0008006" key="4">
    <source>
        <dbReference type="Google" id="ProtNLM"/>
    </source>
</evidence>
<evidence type="ECO:0000256" key="1">
    <source>
        <dbReference type="ARBA" id="ARBA00022664"/>
    </source>
</evidence>
<dbReference type="GO" id="GO:0008270">
    <property type="term" value="F:zinc ion binding"/>
    <property type="evidence" value="ECO:0007669"/>
    <property type="project" value="InterPro"/>
</dbReference>
<protein>
    <recommendedName>
        <fullName evidence="4">CCHC-type domain-containing protein</fullName>
    </recommendedName>
</protein>
<dbReference type="EMBL" id="ML122283">
    <property type="protein sequence ID" value="RPD57163.1"/>
    <property type="molecule type" value="Genomic_DNA"/>
</dbReference>
<evidence type="ECO:0000313" key="3">
    <source>
        <dbReference type="Proteomes" id="UP000313359"/>
    </source>
</evidence>
<gene>
    <name evidence="2" type="ORF">L227DRAFT_468833</name>
</gene>
<dbReference type="OrthoDB" id="2801388at2759"/>
<dbReference type="InterPro" id="IPR036875">
    <property type="entry name" value="Znf_CCHC_sf"/>
</dbReference>
<evidence type="ECO:0000313" key="2">
    <source>
        <dbReference type="EMBL" id="RPD57163.1"/>
    </source>
</evidence>
<proteinExistence type="predicted"/>
<feature type="non-terminal residue" evidence="2">
    <location>
        <position position="357"/>
    </location>
</feature>
<dbReference type="GO" id="GO:0006397">
    <property type="term" value="P:mRNA processing"/>
    <property type="evidence" value="ECO:0007669"/>
    <property type="project" value="UniProtKB-KW"/>
</dbReference>
<dbReference type="GO" id="GO:0003676">
    <property type="term" value="F:nucleic acid binding"/>
    <property type="evidence" value="ECO:0007669"/>
    <property type="project" value="InterPro"/>
</dbReference>